<dbReference type="PROSITE" id="PS50089">
    <property type="entry name" value="ZF_RING_2"/>
    <property type="match status" value="1"/>
</dbReference>
<feature type="compositionally biased region" description="Basic and acidic residues" evidence="2">
    <location>
        <begin position="703"/>
        <end position="740"/>
    </location>
</feature>
<keyword evidence="5" id="KW-1185">Reference proteome</keyword>
<reference evidence="4" key="1">
    <citation type="journal article" date="2020" name="Stud. Mycol.">
        <title>101 Dothideomycetes genomes: a test case for predicting lifestyles and emergence of pathogens.</title>
        <authorList>
            <person name="Haridas S."/>
            <person name="Albert R."/>
            <person name="Binder M."/>
            <person name="Bloem J."/>
            <person name="Labutti K."/>
            <person name="Salamov A."/>
            <person name="Andreopoulos B."/>
            <person name="Baker S."/>
            <person name="Barry K."/>
            <person name="Bills G."/>
            <person name="Bluhm B."/>
            <person name="Cannon C."/>
            <person name="Castanera R."/>
            <person name="Culley D."/>
            <person name="Daum C."/>
            <person name="Ezra D."/>
            <person name="Gonzalez J."/>
            <person name="Henrissat B."/>
            <person name="Kuo A."/>
            <person name="Liang C."/>
            <person name="Lipzen A."/>
            <person name="Lutzoni F."/>
            <person name="Magnuson J."/>
            <person name="Mondo S."/>
            <person name="Nolan M."/>
            <person name="Ohm R."/>
            <person name="Pangilinan J."/>
            <person name="Park H.-J."/>
            <person name="Ramirez L."/>
            <person name="Alfaro M."/>
            <person name="Sun H."/>
            <person name="Tritt A."/>
            <person name="Yoshinaga Y."/>
            <person name="Zwiers L.-H."/>
            <person name="Turgeon B."/>
            <person name="Goodwin S."/>
            <person name="Spatafora J."/>
            <person name="Crous P."/>
            <person name="Grigoriev I."/>
        </authorList>
    </citation>
    <scope>NUCLEOTIDE SEQUENCE</scope>
    <source>
        <strain evidence="4">CBS 279.74</strain>
    </source>
</reference>
<keyword evidence="1" id="KW-0863">Zinc-finger</keyword>
<feature type="compositionally biased region" description="Basic residues" evidence="2">
    <location>
        <begin position="1101"/>
        <end position="1114"/>
    </location>
</feature>
<dbReference type="InterPro" id="IPR032922">
    <property type="entry name" value="SON"/>
</dbReference>
<evidence type="ECO:0000313" key="5">
    <source>
        <dbReference type="Proteomes" id="UP000799428"/>
    </source>
</evidence>
<dbReference type="GO" id="GO:0008270">
    <property type="term" value="F:zinc ion binding"/>
    <property type="evidence" value="ECO:0007669"/>
    <property type="project" value="UniProtKB-KW"/>
</dbReference>
<keyword evidence="1" id="KW-0862">Zinc</keyword>
<feature type="compositionally biased region" description="Basic and acidic residues" evidence="2">
    <location>
        <begin position="786"/>
        <end position="797"/>
    </location>
</feature>
<feature type="region of interest" description="Disordered" evidence="2">
    <location>
        <begin position="586"/>
        <end position="1137"/>
    </location>
</feature>
<feature type="compositionally biased region" description="Low complexity" evidence="2">
    <location>
        <begin position="981"/>
        <end position="992"/>
    </location>
</feature>
<feature type="region of interest" description="Disordered" evidence="2">
    <location>
        <begin position="366"/>
        <end position="476"/>
    </location>
</feature>
<feature type="compositionally biased region" description="Basic and acidic residues" evidence="2">
    <location>
        <begin position="642"/>
        <end position="651"/>
    </location>
</feature>
<feature type="compositionally biased region" description="Low complexity" evidence="2">
    <location>
        <begin position="464"/>
        <end position="475"/>
    </location>
</feature>
<feature type="compositionally biased region" description="Basic and acidic residues" evidence="2">
    <location>
        <begin position="437"/>
        <end position="459"/>
    </location>
</feature>
<dbReference type="GO" id="GO:0051726">
    <property type="term" value="P:regulation of cell cycle"/>
    <property type="evidence" value="ECO:0007669"/>
    <property type="project" value="InterPro"/>
</dbReference>
<proteinExistence type="predicted"/>
<evidence type="ECO:0000256" key="2">
    <source>
        <dbReference type="SAM" id="MobiDB-lite"/>
    </source>
</evidence>
<name>A0A6G1KP35_9PLEO</name>
<evidence type="ECO:0000259" key="3">
    <source>
        <dbReference type="PROSITE" id="PS50089"/>
    </source>
</evidence>
<dbReference type="OrthoDB" id="106784at2759"/>
<keyword evidence="1" id="KW-0479">Metal-binding</keyword>
<feature type="domain" description="RING-type" evidence="3">
    <location>
        <begin position="35"/>
        <end position="73"/>
    </location>
</feature>
<evidence type="ECO:0000313" key="4">
    <source>
        <dbReference type="EMBL" id="KAF2714598.1"/>
    </source>
</evidence>
<dbReference type="InterPro" id="IPR013083">
    <property type="entry name" value="Znf_RING/FYVE/PHD"/>
</dbReference>
<feature type="compositionally biased region" description="Basic and acidic residues" evidence="2">
    <location>
        <begin position="890"/>
        <end position="906"/>
    </location>
</feature>
<evidence type="ECO:0000256" key="1">
    <source>
        <dbReference type="PROSITE-ProRule" id="PRU00175"/>
    </source>
</evidence>
<feature type="compositionally biased region" description="Low complexity" evidence="2">
    <location>
        <begin position="108"/>
        <end position="130"/>
    </location>
</feature>
<feature type="compositionally biased region" description="Basic and acidic residues" evidence="2">
    <location>
        <begin position="663"/>
        <end position="695"/>
    </location>
</feature>
<feature type="compositionally biased region" description="Polar residues" evidence="2">
    <location>
        <begin position="1025"/>
        <end position="1053"/>
    </location>
</feature>
<dbReference type="Proteomes" id="UP000799428">
    <property type="component" value="Unassembled WGS sequence"/>
</dbReference>
<organism evidence="4 5">
    <name type="scientific">Pleomassaria siparia CBS 279.74</name>
    <dbReference type="NCBI Taxonomy" id="1314801"/>
    <lineage>
        <taxon>Eukaryota</taxon>
        <taxon>Fungi</taxon>
        <taxon>Dikarya</taxon>
        <taxon>Ascomycota</taxon>
        <taxon>Pezizomycotina</taxon>
        <taxon>Dothideomycetes</taxon>
        <taxon>Pleosporomycetidae</taxon>
        <taxon>Pleosporales</taxon>
        <taxon>Pleomassariaceae</taxon>
        <taxon>Pleomassaria</taxon>
    </lineage>
</organism>
<dbReference type="GO" id="GO:0043484">
    <property type="term" value="P:regulation of RNA splicing"/>
    <property type="evidence" value="ECO:0007669"/>
    <property type="project" value="InterPro"/>
</dbReference>
<dbReference type="SUPFAM" id="SSF57850">
    <property type="entry name" value="RING/U-box"/>
    <property type="match status" value="1"/>
</dbReference>
<feature type="compositionally biased region" description="Basic residues" evidence="2">
    <location>
        <begin position="759"/>
        <end position="782"/>
    </location>
</feature>
<dbReference type="PANTHER" id="PTHR46528:SF1">
    <property type="entry name" value="PROTEIN SON"/>
    <property type="match status" value="1"/>
</dbReference>
<dbReference type="AlphaFoldDB" id="A0A6G1KP35"/>
<feature type="compositionally biased region" description="Polar residues" evidence="2">
    <location>
        <begin position="605"/>
        <end position="630"/>
    </location>
</feature>
<feature type="region of interest" description="Disordered" evidence="2">
    <location>
        <begin position="95"/>
        <end position="230"/>
    </location>
</feature>
<feature type="compositionally biased region" description="Polar residues" evidence="2">
    <location>
        <begin position="188"/>
        <end position="217"/>
    </location>
</feature>
<gene>
    <name evidence="4" type="ORF">K504DRAFT_496520</name>
</gene>
<feature type="compositionally biased region" description="Basic and acidic residues" evidence="2">
    <location>
        <begin position="998"/>
        <end position="1018"/>
    </location>
</feature>
<dbReference type="EMBL" id="MU005764">
    <property type="protein sequence ID" value="KAF2714598.1"/>
    <property type="molecule type" value="Genomic_DNA"/>
</dbReference>
<feature type="compositionally biased region" description="Basic residues" evidence="2">
    <location>
        <begin position="652"/>
        <end position="662"/>
    </location>
</feature>
<feature type="compositionally biased region" description="Basic and acidic residues" evidence="2">
    <location>
        <begin position="1119"/>
        <end position="1137"/>
    </location>
</feature>
<feature type="compositionally biased region" description="Basic and acidic residues" evidence="2">
    <location>
        <begin position="131"/>
        <end position="147"/>
    </location>
</feature>
<dbReference type="GO" id="GO:0003723">
    <property type="term" value="F:RNA binding"/>
    <property type="evidence" value="ECO:0007669"/>
    <property type="project" value="InterPro"/>
</dbReference>
<dbReference type="PANTHER" id="PTHR46528">
    <property type="entry name" value="PROTEIN SON"/>
    <property type="match status" value="1"/>
</dbReference>
<dbReference type="Gene3D" id="3.30.40.10">
    <property type="entry name" value="Zinc/RING finger domain, C3HC4 (zinc finger)"/>
    <property type="match status" value="1"/>
</dbReference>
<protein>
    <recommendedName>
        <fullName evidence="3">RING-type domain-containing protein</fullName>
    </recommendedName>
</protein>
<sequence length="1137" mass="125738">MATPVADSKVALLPEELKEFARSLPTTTFPKNFFCTICQELAFDSWKLICCNKSICLSCQAKLEFPTTCPSCDHTPLEAESCVPNKAQRNTMRTWLQKQKKKEDAKAASKAATPPAEETPEVAGAQSAAEAADRPIESIESATRPEDFASNESTGVGEDGAEPAQRSGSTTSQPNEQSLAPQTDDAQRQGSPQSQNPSAEPSSVARDTSNVQNTMEGSTEGIAGTPGVMNANGMPGQFGFGFQSNQANFNAMGWNAMNSMNGMANMMPNGNWNNMNPMDFNMMNNMNGMSNMPNMSNGMFNGFGGNMGMAGMNDMSAMNMYGGGYGNWGQGANGAGYGNFNGYNQMGGYNQSGSQYPEMMNQYPKNNFSHQNRFHANGGAFPQNRNIKTGNVGGYGSHHNGAGSGFPHRVSSRPGSRNGAPQNRDGQTPDGTADASTETKIKVEPAHSSEAKEEGKGEGEEQESAVPPDAPADGADVTKAQDELTGTAGDEASSAPQTSGLNPIQTVDSIEMDQSAAYDGSMINNGMHPDQAYAQGMMNDYSNQMPHMNGSYDTNMAYGQNNFGPRGGFNTAYGAATVLVGEPRGLGVEGAPTGPRAMREGKPNTGYSSRANNQRSISNAPIANAPSTQVAAPGSPPRRGRASPERDETLRTKIRSPTRSRSRGKEGNAKVDRERSVDGDEKRSRAHSPAEEHSKNGHRHRSTRYDDRDDRDDRDARDADYDNRHRDHRDDREDREDRARSTSVDSKHRSRRDKEKQRSSRSHRDRSRSKEHRRRHHSRSRSHSPIAEDRREERDANATDAEFGVRRKTRSEKEKHRDRDSDRSRDKDRDRDRRDKRDREHERDHDYDREKDRSRDKDRERKRSRRDRDNAEEERSYDDEKYRSSHRSRKEKDRARSRDRDYENEPKSATSTRPVSPPINAPTGPSADGFSIRGFSKSKKEDRFAAKPMLPPPTGPRGFQPPKGPAADRDRARDHHRRKSSTTSVPTTPTTPIAQDHYAAEREKNARERDRLERDKTQHSVHVRTANSRSGSISTSKDLPTPTIATSSKSGSVKRSRDTIEHDDAPAVEAKVPTGPASHRSKRRKSDMNTDNVANLFAAGLRKHAGARERRRGGVKTEGSVERELERTEREREGGRR</sequence>
<feature type="compositionally biased region" description="Basic and acidic residues" evidence="2">
    <location>
        <begin position="811"/>
        <end position="869"/>
    </location>
</feature>
<feature type="compositionally biased region" description="Polar residues" evidence="2">
    <location>
        <begin position="166"/>
        <end position="181"/>
    </location>
</feature>
<feature type="compositionally biased region" description="Basic and acidic residues" evidence="2">
    <location>
        <begin position="1055"/>
        <end position="1065"/>
    </location>
</feature>
<accession>A0A6G1KP35</accession>
<feature type="compositionally biased region" description="Polar residues" evidence="2">
    <location>
        <begin position="413"/>
        <end position="436"/>
    </location>
</feature>
<dbReference type="InterPro" id="IPR001841">
    <property type="entry name" value="Znf_RING"/>
</dbReference>